<dbReference type="InterPro" id="IPR006179">
    <property type="entry name" value="5_nucleotidase/apyrase"/>
</dbReference>
<dbReference type="InterPro" id="IPR029052">
    <property type="entry name" value="Metallo-depent_PP-like"/>
</dbReference>
<dbReference type="AlphaFoldDB" id="A0A4P8HU28"/>
<dbReference type="EMBL" id="JACHXS010000009">
    <property type="protein sequence ID" value="MBB3223663.1"/>
    <property type="molecule type" value="Genomic_DNA"/>
</dbReference>
<reference evidence="7 8" key="1">
    <citation type="submission" date="2019-05" db="EMBL/GenBank/DDBJ databases">
        <title>Draft Genome Sequences of Six Type Strains of the Genus Massilia.</title>
        <authorList>
            <person name="Miess H."/>
            <person name="Frediansyhah A."/>
            <person name="Gross H."/>
        </authorList>
    </citation>
    <scope>NUCLEOTIDE SEQUENCE [LARGE SCALE GENOMIC DNA]</scope>
    <source>
        <strain evidence="7 8">DSMZ 26121</strain>
    </source>
</reference>
<keyword evidence="2 6" id="KW-0378">Hydrolase</keyword>
<dbReference type="PANTHER" id="PTHR11575">
    <property type="entry name" value="5'-NUCLEOTIDASE-RELATED"/>
    <property type="match status" value="1"/>
</dbReference>
<comment type="similarity">
    <text evidence="2">Belongs to the 5'-nucleotidase family.</text>
</comment>
<proteinExistence type="inferred from homology"/>
<dbReference type="GO" id="GO:0008253">
    <property type="term" value="F:5'-nucleotidase activity"/>
    <property type="evidence" value="ECO:0007669"/>
    <property type="project" value="UniProtKB-EC"/>
</dbReference>
<dbReference type="GO" id="GO:0008768">
    <property type="term" value="F:UDP-sugar diphosphatase activity"/>
    <property type="evidence" value="ECO:0007669"/>
    <property type="project" value="TreeGrafter"/>
</dbReference>
<dbReference type="PANTHER" id="PTHR11575:SF24">
    <property type="entry name" value="5'-NUCLEOTIDASE"/>
    <property type="match status" value="1"/>
</dbReference>
<dbReference type="InterPro" id="IPR008334">
    <property type="entry name" value="5'-Nucleotdase_C"/>
</dbReference>
<accession>A0A4P8HU28</accession>
<feature type="domain" description="Calcineurin-like phosphoesterase" evidence="4">
    <location>
        <begin position="34"/>
        <end position="285"/>
    </location>
</feature>
<protein>
    <submittedName>
        <fullName evidence="6 7">5'-nucleotidase</fullName>
        <ecNumber evidence="6">3.1.3.5</ecNumber>
    </submittedName>
</protein>
<evidence type="ECO:0000313" key="7">
    <source>
        <dbReference type="EMBL" id="QCP13477.1"/>
    </source>
</evidence>
<gene>
    <name evidence="7" type="ORF">FCL38_25840</name>
    <name evidence="6" type="ORF">FHS02_004509</name>
</gene>
<evidence type="ECO:0000313" key="6">
    <source>
        <dbReference type="EMBL" id="MBB3223663.1"/>
    </source>
</evidence>
<dbReference type="RefSeq" id="WP_137316260.1">
    <property type="nucleotide sequence ID" value="NZ_CP040017.1"/>
</dbReference>
<dbReference type="InterPro" id="IPR036907">
    <property type="entry name" value="5'-Nucleotdase_C_sf"/>
</dbReference>
<dbReference type="Gene3D" id="3.60.21.10">
    <property type="match status" value="1"/>
</dbReference>
<evidence type="ECO:0000313" key="9">
    <source>
        <dbReference type="Proteomes" id="UP000584325"/>
    </source>
</evidence>
<dbReference type="InterPro" id="IPR004843">
    <property type="entry name" value="Calcineurin-like_PHP"/>
</dbReference>
<dbReference type="PRINTS" id="PR01607">
    <property type="entry name" value="APYRASEFAMLY"/>
</dbReference>
<evidence type="ECO:0000256" key="1">
    <source>
        <dbReference type="ARBA" id="ARBA00022729"/>
    </source>
</evidence>
<dbReference type="Pfam" id="PF00149">
    <property type="entry name" value="Metallophos"/>
    <property type="match status" value="1"/>
</dbReference>
<keyword evidence="1 2" id="KW-0732">Signal</keyword>
<dbReference type="SUPFAM" id="SSF55816">
    <property type="entry name" value="5'-nucleotidase (syn. UDP-sugar hydrolase), C-terminal domain"/>
    <property type="match status" value="1"/>
</dbReference>
<keyword evidence="2" id="KW-0547">Nucleotide-binding</keyword>
<dbReference type="EC" id="3.1.3.5" evidence="6"/>
<feature type="region of interest" description="Disordered" evidence="3">
    <location>
        <begin position="544"/>
        <end position="563"/>
    </location>
</feature>
<organism evidence="6 9">
    <name type="scientific">Pseudoduganella umbonata</name>
    <dbReference type="NCBI Taxonomy" id="864828"/>
    <lineage>
        <taxon>Bacteria</taxon>
        <taxon>Pseudomonadati</taxon>
        <taxon>Pseudomonadota</taxon>
        <taxon>Betaproteobacteria</taxon>
        <taxon>Burkholderiales</taxon>
        <taxon>Oxalobacteraceae</taxon>
        <taxon>Telluria group</taxon>
        <taxon>Pseudoduganella</taxon>
    </lineage>
</organism>
<evidence type="ECO:0000259" key="4">
    <source>
        <dbReference type="Pfam" id="PF00149"/>
    </source>
</evidence>
<feature type="signal peptide" evidence="2">
    <location>
        <begin position="1"/>
        <end position="18"/>
    </location>
</feature>
<evidence type="ECO:0000256" key="3">
    <source>
        <dbReference type="SAM" id="MobiDB-lite"/>
    </source>
</evidence>
<feature type="chain" id="PRO_5031677301" evidence="2">
    <location>
        <begin position="19"/>
        <end position="563"/>
    </location>
</feature>
<reference evidence="6 9" key="2">
    <citation type="submission" date="2020-08" db="EMBL/GenBank/DDBJ databases">
        <title>Genomic Encyclopedia of Type Strains, Phase III (KMG-III): the genomes of soil and plant-associated and newly described type strains.</title>
        <authorList>
            <person name="Whitman W."/>
        </authorList>
    </citation>
    <scope>NUCLEOTIDE SEQUENCE [LARGE SCALE GENOMIC DNA]</scope>
    <source>
        <strain evidence="6 9">CECT 7753</strain>
    </source>
</reference>
<feature type="domain" description="5'-Nucleotidase C-terminal" evidence="5">
    <location>
        <begin position="360"/>
        <end position="518"/>
    </location>
</feature>
<dbReference type="Gene3D" id="3.90.780.10">
    <property type="entry name" value="5'-Nucleotidase, C-terminal domain"/>
    <property type="match status" value="1"/>
</dbReference>
<dbReference type="Pfam" id="PF02872">
    <property type="entry name" value="5_nucleotid_C"/>
    <property type="match status" value="1"/>
</dbReference>
<dbReference type="SUPFAM" id="SSF56300">
    <property type="entry name" value="Metallo-dependent phosphatases"/>
    <property type="match status" value="1"/>
</dbReference>
<dbReference type="GO" id="GO:0030288">
    <property type="term" value="C:outer membrane-bounded periplasmic space"/>
    <property type="evidence" value="ECO:0007669"/>
    <property type="project" value="TreeGrafter"/>
</dbReference>
<dbReference type="EMBL" id="CP040017">
    <property type="protein sequence ID" value="QCP13477.1"/>
    <property type="molecule type" value="Genomic_DNA"/>
</dbReference>
<dbReference type="GO" id="GO:0000166">
    <property type="term" value="F:nucleotide binding"/>
    <property type="evidence" value="ECO:0007669"/>
    <property type="project" value="UniProtKB-KW"/>
</dbReference>
<sequence>MKPTLHTLALAAALTALAGCATPPSHPSATEINLVALNDLHGNLEATKFTYTGAADKAPRTVMAGGIDTIAGALQQWRREDGELLLVGAGDMIGASPALSAMWADEPTIAALDMLGLAVTSAGNHEFDGGRKELLRQQHGGCDSPRPDKACRFDAQYGGAKFGYLAANVVEADSGKTILPAYRILEAKGVKIAFIGAVLKETADVVVASGIAGLRFVDEADAVNRLLPELRAQGVGAFVVLMHQGGRTEAPFDKQYCDNLEGEILPVVKRLDPAIRLVISGHSHKGYLCNVDGRIVTQAQMGGHMLSRIKLMVDKATGRIVDVDARNVVIEQGAYPSEPKVAAYLAGVRERSNRELAKPVARIAVPAVTRGGDDDDESALGNLVADATLLAGRPFGAQIAFMNRGGIRRALEAGEGNVVSKGQALATLPFGNTLVVMDMTGAQIRTLLEQQWVADKVHVRGLLQVSQGFTYRYDAARPEGARVLDVTLNGVPLDDSATYRVATNNFLAGGNDAFPMFANGTNRAETGIRDIDSLNEYLVRREAEGKPAGLAPEQPRIQRTQAP</sequence>
<dbReference type="PROSITE" id="PS51257">
    <property type="entry name" value="PROKAR_LIPOPROTEIN"/>
    <property type="match status" value="1"/>
</dbReference>
<evidence type="ECO:0000256" key="2">
    <source>
        <dbReference type="RuleBase" id="RU362119"/>
    </source>
</evidence>
<evidence type="ECO:0000259" key="5">
    <source>
        <dbReference type="Pfam" id="PF02872"/>
    </source>
</evidence>
<name>A0A4P8HU28_9BURK</name>
<dbReference type="Proteomes" id="UP000298763">
    <property type="component" value="Chromosome"/>
</dbReference>
<keyword evidence="8" id="KW-1185">Reference proteome</keyword>
<dbReference type="OrthoDB" id="9803927at2"/>
<dbReference type="GO" id="GO:0009166">
    <property type="term" value="P:nucleotide catabolic process"/>
    <property type="evidence" value="ECO:0007669"/>
    <property type="project" value="InterPro"/>
</dbReference>
<evidence type="ECO:0000313" key="8">
    <source>
        <dbReference type="Proteomes" id="UP000298763"/>
    </source>
</evidence>
<dbReference type="Proteomes" id="UP000584325">
    <property type="component" value="Unassembled WGS sequence"/>
</dbReference>